<dbReference type="InterPro" id="IPR002052">
    <property type="entry name" value="DNA_methylase_N6_adenine_CS"/>
</dbReference>
<dbReference type="CDD" id="cd02440">
    <property type="entry name" value="AdoMet_MTases"/>
    <property type="match status" value="1"/>
</dbReference>
<dbReference type="EMBL" id="JALKII010000001">
    <property type="protein sequence ID" value="MCK0536426.1"/>
    <property type="molecule type" value="Genomic_DNA"/>
</dbReference>
<dbReference type="InterPro" id="IPR046977">
    <property type="entry name" value="RsmC/RlmG"/>
</dbReference>
<name>A0ABT0E3P2_9GAMM</name>
<evidence type="ECO:0000313" key="8">
    <source>
        <dbReference type="EMBL" id="MCK0536426.1"/>
    </source>
</evidence>
<dbReference type="GO" id="GO:0032259">
    <property type="term" value="P:methylation"/>
    <property type="evidence" value="ECO:0007669"/>
    <property type="project" value="UniProtKB-KW"/>
</dbReference>
<dbReference type="Proteomes" id="UP001165524">
    <property type="component" value="Unassembled WGS sequence"/>
</dbReference>
<evidence type="ECO:0000313" key="9">
    <source>
        <dbReference type="Proteomes" id="UP001165524"/>
    </source>
</evidence>
<proteinExistence type="predicted"/>
<dbReference type="PANTHER" id="PTHR47816:SF5">
    <property type="entry name" value="RIBOSOMAL RNA LARGE SUBUNIT METHYLTRANSFERASE G"/>
    <property type="match status" value="1"/>
</dbReference>
<reference evidence="8" key="1">
    <citation type="submission" date="2022-04" db="EMBL/GenBank/DDBJ databases">
        <title>Alcanivorax sp. CY1518 draft genome sequence.</title>
        <authorList>
            <person name="Zhao G."/>
            <person name="An M."/>
        </authorList>
    </citation>
    <scope>NUCLEOTIDE SEQUENCE</scope>
    <source>
        <strain evidence="8">CY1518</strain>
    </source>
</reference>
<evidence type="ECO:0000256" key="5">
    <source>
        <dbReference type="ARBA" id="ARBA00022691"/>
    </source>
</evidence>
<evidence type="ECO:0000259" key="7">
    <source>
        <dbReference type="Pfam" id="PF26049"/>
    </source>
</evidence>
<feature type="domain" description="Methyltransferase small" evidence="6">
    <location>
        <begin position="204"/>
        <end position="370"/>
    </location>
</feature>
<accession>A0ABT0E3P2</accession>
<keyword evidence="3 8" id="KW-0489">Methyltransferase</keyword>
<dbReference type="InterPro" id="IPR007848">
    <property type="entry name" value="Small_mtfrase_dom"/>
</dbReference>
<dbReference type="RefSeq" id="WP_246947635.1">
    <property type="nucleotide sequence ID" value="NZ_JALKII010000001.1"/>
</dbReference>
<keyword evidence="2" id="KW-0698">rRNA processing</keyword>
<evidence type="ECO:0000256" key="1">
    <source>
        <dbReference type="ARBA" id="ARBA00022490"/>
    </source>
</evidence>
<keyword evidence="9" id="KW-1185">Reference proteome</keyword>
<dbReference type="Gene3D" id="3.40.50.150">
    <property type="entry name" value="Vaccinia Virus protein VP39"/>
    <property type="match status" value="2"/>
</dbReference>
<protein>
    <submittedName>
        <fullName evidence="8">Methyltransferase</fullName>
    </submittedName>
</protein>
<dbReference type="GO" id="GO:0008168">
    <property type="term" value="F:methyltransferase activity"/>
    <property type="evidence" value="ECO:0007669"/>
    <property type="project" value="UniProtKB-KW"/>
</dbReference>
<organism evidence="8 9">
    <name type="scientific">Alcanivorax quisquiliarum</name>
    <dbReference type="NCBI Taxonomy" id="2933565"/>
    <lineage>
        <taxon>Bacteria</taxon>
        <taxon>Pseudomonadati</taxon>
        <taxon>Pseudomonadota</taxon>
        <taxon>Gammaproteobacteria</taxon>
        <taxon>Oceanospirillales</taxon>
        <taxon>Alcanivoracaceae</taxon>
        <taxon>Alcanivorax</taxon>
    </lineage>
</organism>
<dbReference type="Pfam" id="PF26049">
    <property type="entry name" value="RLMG_N"/>
    <property type="match status" value="1"/>
</dbReference>
<dbReference type="PROSITE" id="PS00092">
    <property type="entry name" value="N6_MTASE"/>
    <property type="match status" value="1"/>
</dbReference>
<feature type="domain" description="RlmG N-terminal" evidence="7">
    <location>
        <begin position="11"/>
        <end position="177"/>
    </location>
</feature>
<gene>
    <name evidence="8" type="ORF">MU846_01735</name>
</gene>
<evidence type="ECO:0000256" key="4">
    <source>
        <dbReference type="ARBA" id="ARBA00022679"/>
    </source>
</evidence>
<keyword evidence="5" id="KW-0949">S-adenosyl-L-methionine</keyword>
<evidence type="ECO:0000256" key="2">
    <source>
        <dbReference type="ARBA" id="ARBA00022552"/>
    </source>
</evidence>
<dbReference type="Pfam" id="PF05175">
    <property type="entry name" value="MTS"/>
    <property type="match status" value="1"/>
</dbReference>
<evidence type="ECO:0000256" key="3">
    <source>
        <dbReference type="ARBA" id="ARBA00022603"/>
    </source>
</evidence>
<keyword evidence="1" id="KW-0963">Cytoplasm</keyword>
<keyword evidence="4" id="KW-0808">Transferase</keyword>
<comment type="caution">
    <text evidence="8">The sequence shown here is derived from an EMBL/GenBank/DDBJ whole genome shotgun (WGS) entry which is preliminary data.</text>
</comment>
<dbReference type="PIRSF" id="PIRSF037565">
    <property type="entry name" value="RRNA_m2G_Mtase_RsmD_prd"/>
    <property type="match status" value="1"/>
</dbReference>
<dbReference type="InterPro" id="IPR017237">
    <property type="entry name" value="RLMG"/>
</dbReference>
<sequence>MKRPGTPLPDTRLTHAGVTLRLRRWPRRRNETLRAWDGADLYLLDEMAAHGAAGWLVLNDQCGALALAHPACHSSGDSWLARAAWLGNADDNQIAVASDAWRWPDSAWPVAPEGVVVRVPKQLALLEYQLWRIATELPAGTPVWLAWMDKHLPGNLLALVRRYLPELQLLRGRYKAHGLQAAVTGEAVPAPLYPSRVEVPEMGWTLLAHAGVFAQSQLDIGARRFMQHVPAGRTGRIVDLGCGNGVIGLLAAQRNPAAEVIFCDESWQAIQSARENAARYARSAVAFHLGNGLDGLAGEFDLVLLNPPFHRGHAVDDGVAKVLFKQAAGKLAPGGELRVIGNRHLRYEVPLRRYFGAVSVLEQGPKFTVLSARHR</sequence>
<dbReference type="SUPFAM" id="SSF53335">
    <property type="entry name" value="S-adenosyl-L-methionine-dependent methyltransferases"/>
    <property type="match status" value="1"/>
</dbReference>
<evidence type="ECO:0000259" key="6">
    <source>
        <dbReference type="Pfam" id="PF05175"/>
    </source>
</evidence>
<dbReference type="InterPro" id="IPR029063">
    <property type="entry name" value="SAM-dependent_MTases_sf"/>
</dbReference>
<dbReference type="InterPro" id="IPR058679">
    <property type="entry name" value="RlmG_N"/>
</dbReference>
<dbReference type="PANTHER" id="PTHR47816">
    <property type="entry name" value="RIBOSOMAL RNA SMALL SUBUNIT METHYLTRANSFERASE C"/>
    <property type="match status" value="1"/>
</dbReference>